<organism evidence="1">
    <name type="scientific">metagenome</name>
    <dbReference type="NCBI Taxonomy" id="256318"/>
    <lineage>
        <taxon>unclassified sequences</taxon>
        <taxon>metagenomes</taxon>
    </lineage>
</organism>
<dbReference type="AlphaFoldDB" id="A0A380THK6"/>
<evidence type="ECO:0000313" key="1">
    <source>
        <dbReference type="EMBL" id="SUS07179.1"/>
    </source>
</evidence>
<reference evidence="1" key="1">
    <citation type="submission" date="2018-07" db="EMBL/GenBank/DDBJ databases">
        <authorList>
            <person name="Quirk P.G."/>
            <person name="Krulwich T.A."/>
        </authorList>
    </citation>
    <scope>NUCLEOTIDE SEQUENCE</scope>
</reference>
<dbReference type="EMBL" id="UIDG01000327">
    <property type="protein sequence ID" value="SUS07179.1"/>
    <property type="molecule type" value="Genomic_DNA"/>
</dbReference>
<protein>
    <submittedName>
        <fullName evidence="1">Uncharacterized protein</fullName>
    </submittedName>
</protein>
<accession>A0A380THK6</accession>
<gene>
    <name evidence="1" type="ORF">DF3PB_3930007</name>
</gene>
<sequence length="80" mass="8523">MAKAAETDAPALLPETEADAVAALYGKARRHGGSPLKLSTADEQLDFFIAIVGHSRIAGEAQRDLVQALARIRDRLLVIA</sequence>
<proteinExistence type="predicted"/>
<name>A0A380THK6_9ZZZZ</name>